<dbReference type="STRING" id="33097.A0A150G5T4"/>
<keyword evidence="3" id="KW-1185">Reference proteome</keyword>
<evidence type="ECO:0008006" key="4">
    <source>
        <dbReference type="Google" id="ProtNLM"/>
    </source>
</evidence>
<dbReference type="AlphaFoldDB" id="A0A150G5T4"/>
<dbReference type="EMBL" id="LSYV01000058">
    <property type="protein sequence ID" value="KXZ45212.1"/>
    <property type="molecule type" value="Genomic_DNA"/>
</dbReference>
<feature type="compositionally biased region" description="Low complexity" evidence="1">
    <location>
        <begin position="207"/>
        <end position="218"/>
    </location>
</feature>
<evidence type="ECO:0000313" key="3">
    <source>
        <dbReference type="Proteomes" id="UP000075714"/>
    </source>
</evidence>
<name>A0A150G5T4_GONPE</name>
<dbReference type="PANTHER" id="PTHR33099">
    <property type="entry name" value="FE2OG DIOXYGENASE DOMAIN-CONTAINING PROTEIN"/>
    <property type="match status" value="1"/>
</dbReference>
<evidence type="ECO:0000256" key="1">
    <source>
        <dbReference type="SAM" id="MobiDB-lite"/>
    </source>
</evidence>
<accession>A0A150G5T4</accession>
<feature type="region of interest" description="Disordered" evidence="1">
    <location>
        <begin position="207"/>
        <end position="226"/>
    </location>
</feature>
<sequence>MAQPSEDADSSFKDLETSFAGFDRGPSFVAGSQRLKQPLTLFLRGPAAADAQPGSGLGSVSTCVDIGPGPLSQAAIEALLKAAEPAPFGRNRELVLDLAYRNALQIKADGGFGLSAGLPTPEMLGDIAALMQPTAPQVFAQLHKLNIYGPGGMFKEHVDTPVGEAHFGSLVVALPGGAAGVASPVAETGHPETSSAVVAELAIGASGSSGSSSGSSSSSGGGGTGGGSEAALGPLVHYVAFFSDCAHEVLPVSSGYRVTLFLFLTYNLIATDLAKAGAVAGGARRLLPSAHRAAAGGRGS</sequence>
<dbReference type="OrthoDB" id="27483at2759"/>
<gene>
    <name evidence="2" type="ORF">GPECTOR_57g502</name>
</gene>
<organism evidence="2 3">
    <name type="scientific">Gonium pectorale</name>
    <name type="common">Green alga</name>
    <dbReference type="NCBI Taxonomy" id="33097"/>
    <lineage>
        <taxon>Eukaryota</taxon>
        <taxon>Viridiplantae</taxon>
        <taxon>Chlorophyta</taxon>
        <taxon>core chlorophytes</taxon>
        <taxon>Chlorophyceae</taxon>
        <taxon>CS clade</taxon>
        <taxon>Chlamydomonadales</taxon>
        <taxon>Volvocaceae</taxon>
        <taxon>Gonium</taxon>
    </lineage>
</organism>
<protein>
    <recommendedName>
        <fullName evidence="4">Fe2OG dioxygenase domain-containing protein</fullName>
    </recommendedName>
</protein>
<proteinExistence type="predicted"/>
<dbReference type="Proteomes" id="UP000075714">
    <property type="component" value="Unassembled WGS sequence"/>
</dbReference>
<reference evidence="3" key="1">
    <citation type="journal article" date="2016" name="Nat. Commun.">
        <title>The Gonium pectorale genome demonstrates co-option of cell cycle regulation during the evolution of multicellularity.</title>
        <authorList>
            <person name="Hanschen E.R."/>
            <person name="Marriage T.N."/>
            <person name="Ferris P.J."/>
            <person name="Hamaji T."/>
            <person name="Toyoda A."/>
            <person name="Fujiyama A."/>
            <person name="Neme R."/>
            <person name="Noguchi H."/>
            <person name="Minakuchi Y."/>
            <person name="Suzuki M."/>
            <person name="Kawai-Toyooka H."/>
            <person name="Smith D.R."/>
            <person name="Sparks H."/>
            <person name="Anderson J."/>
            <person name="Bakaric R."/>
            <person name="Luria V."/>
            <person name="Karger A."/>
            <person name="Kirschner M.W."/>
            <person name="Durand P.M."/>
            <person name="Michod R.E."/>
            <person name="Nozaki H."/>
            <person name="Olson B.J."/>
        </authorList>
    </citation>
    <scope>NUCLEOTIDE SEQUENCE [LARGE SCALE GENOMIC DNA]</scope>
    <source>
        <strain evidence="3">NIES-2863</strain>
    </source>
</reference>
<comment type="caution">
    <text evidence="2">The sequence shown here is derived from an EMBL/GenBank/DDBJ whole genome shotgun (WGS) entry which is preliminary data.</text>
</comment>
<evidence type="ECO:0000313" key="2">
    <source>
        <dbReference type="EMBL" id="KXZ45212.1"/>
    </source>
</evidence>
<dbReference type="PANTHER" id="PTHR33099:SF14">
    <property type="entry name" value="PROLYL 4-HYDROXYLASE ALPHA SUBUNIT FE(2+) 2OG DIOXYGENASE DOMAIN-CONTAINING PROTEIN"/>
    <property type="match status" value="1"/>
</dbReference>